<dbReference type="HOGENOM" id="CLU_159178_0_0_7"/>
<gene>
    <name evidence="1" type="primary">flgQ</name>
    <name evidence="1" type="ORF">CINS_1100</name>
</gene>
<evidence type="ECO:0000313" key="2">
    <source>
        <dbReference type="Proteomes" id="UP000031163"/>
    </source>
</evidence>
<dbReference type="GeneID" id="74431888"/>
<dbReference type="RefSeq" id="WP_039650539.1">
    <property type="nucleotide sequence ID" value="NZ_CP007770.1"/>
</dbReference>
<dbReference type="Proteomes" id="UP000031163">
    <property type="component" value="Chromosome"/>
</dbReference>
<dbReference type="STRING" id="1031564.CINS_1100"/>
<dbReference type="EMBL" id="CP007770">
    <property type="protein sequence ID" value="AJC88062.1"/>
    <property type="molecule type" value="Genomic_DNA"/>
</dbReference>
<name>A0A0A8H278_9BACT</name>
<sequence>MERIICLLICLYFKVIAQDEFIFWAELSNKNLILFHQNETISMAMTKSKNKKLEFACEIPYSNKDFISLPRNDFGMVDEEKMTKLDKFNFLNLHKSNLIDCFFNAKIDVKDFTNTNFASAQSETYVRILPLRFMVEFNDYSVFVYYLK</sequence>
<evidence type="ECO:0000313" key="1">
    <source>
        <dbReference type="EMBL" id="AJC88062.1"/>
    </source>
</evidence>
<protein>
    <submittedName>
        <fullName evidence="1">Flagellar-associated protein FlgQ</fullName>
    </submittedName>
</protein>
<accession>A0A0A8H278</accession>
<reference evidence="1 2" key="1">
    <citation type="journal article" date="2014" name="Genome Biol. Evol.">
        <title>Comparative Genomics of the Campylobacter lari Group.</title>
        <authorList>
            <person name="Miller W.G."/>
            <person name="Yee E."/>
            <person name="Chapman M.H."/>
            <person name="Smith T.P."/>
            <person name="Bono J.L."/>
            <person name="Huynh S."/>
            <person name="Parker C.T."/>
            <person name="Vandamme P."/>
            <person name="Luong K."/>
            <person name="Korlach J."/>
        </authorList>
    </citation>
    <scope>NUCLEOTIDE SEQUENCE [LARGE SCALE GENOMIC DNA]</scope>
    <source>
        <strain evidence="1 2">NCTC 12927</strain>
    </source>
</reference>
<proteinExistence type="predicted"/>
<organism evidence="1 2">
    <name type="scientific">Campylobacter insulaenigrae NCTC 12927</name>
    <dbReference type="NCBI Taxonomy" id="1031564"/>
    <lineage>
        <taxon>Bacteria</taxon>
        <taxon>Pseudomonadati</taxon>
        <taxon>Campylobacterota</taxon>
        <taxon>Epsilonproteobacteria</taxon>
        <taxon>Campylobacterales</taxon>
        <taxon>Campylobacteraceae</taxon>
        <taxon>Campylobacter</taxon>
    </lineage>
</organism>
<keyword evidence="1" id="KW-0966">Cell projection</keyword>
<dbReference type="AlphaFoldDB" id="A0A0A8H278"/>
<keyword evidence="1" id="KW-0969">Cilium</keyword>
<keyword evidence="1" id="KW-0282">Flagellum</keyword>
<dbReference type="KEGG" id="cis:CINS_1100"/>